<proteinExistence type="predicted"/>
<dbReference type="EMBL" id="KV441394">
    <property type="protein sequence ID" value="OAF59302.1"/>
    <property type="molecule type" value="Genomic_DNA"/>
</dbReference>
<dbReference type="RefSeq" id="XP_024324586.1">
    <property type="nucleotide sequence ID" value="XM_024467744.1"/>
</dbReference>
<dbReference type="GO" id="GO:0005524">
    <property type="term" value="F:ATP binding"/>
    <property type="evidence" value="ECO:0007669"/>
    <property type="project" value="InterPro"/>
</dbReference>
<dbReference type="PROSITE" id="PS50011">
    <property type="entry name" value="PROTEIN_KINASE_DOM"/>
    <property type="match status" value="1"/>
</dbReference>
<name>A0A177ACY6_9PEZI</name>
<sequence>MASNAPNASSAPDSLDQRSRTGVKPKIEISSKEPEPLQSGTKLVGQSGIQYQIDRMLQHRTDPILACVYLAVAKDERKYVLKNIFHTEFEYQLNMQTPLRDCPNLRVVIDTVPEHLLFVYNYCTDHLLRVAEKENLSGATKKRILRGALVGLARLHEQNILHGVSVLSQDIKPDNIFVDYDEKPDGDIEVKRVQVGDLEMGSMIPPGLNVRGARLGNPMWRSPEAHAAARINLPSDIFSFGLVCIYTMLQKIIFRIDIEGLSEAEKEKLTVKRLLSHFADRPGLIGLLEHLDDSVAPWRDLVLAVVPEFTTTNPRKPFSMWEDVDECFRDVITKMMSLDPSRRITAREALEHPWFQNV</sequence>
<feature type="compositionally biased region" description="Basic and acidic residues" evidence="1">
    <location>
        <begin position="15"/>
        <end position="35"/>
    </location>
</feature>
<feature type="domain" description="Protein kinase" evidence="2">
    <location>
        <begin position="38"/>
        <end position="355"/>
    </location>
</feature>
<dbReference type="SUPFAM" id="SSF56112">
    <property type="entry name" value="Protein kinase-like (PK-like)"/>
    <property type="match status" value="1"/>
</dbReference>
<organism evidence="3">
    <name type="scientific">Pseudogymnoascus destructans</name>
    <dbReference type="NCBI Taxonomy" id="655981"/>
    <lineage>
        <taxon>Eukaryota</taxon>
        <taxon>Fungi</taxon>
        <taxon>Dikarya</taxon>
        <taxon>Ascomycota</taxon>
        <taxon>Pezizomycotina</taxon>
        <taxon>Leotiomycetes</taxon>
        <taxon>Thelebolales</taxon>
        <taxon>Thelebolaceae</taxon>
        <taxon>Pseudogymnoascus</taxon>
    </lineage>
</organism>
<dbReference type="GO" id="GO:0004674">
    <property type="term" value="F:protein serine/threonine kinase activity"/>
    <property type="evidence" value="ECO:0007669"/>
    <property type="project" value="TreeGrafter"/>
</dbReference>
<protein>
    <submittedName>
        <fullName evidence="3">RIBULOSE-phosphate 3-epimerase</fullName>
    </submittedName>
</protein>
<accession>A0A177ACY6</accession>
<dbReference type="SMART" id="SM00220">
    <property type="entry name" value="S_TKc"/>
    <property type="match status" value="1"/>
</dbReference>
<evidence type="ECO:0000256" key="1">
    <source>
        <dbReference type="SAM" id="MobiDB-lite"/>
    </source>
</evidence>
<feature type="compositionally biased region" description="Low complexity" evidence="1">
    <location>
        <begin position="1"/>
        <end position="14"/>
    </location>
</feature>
<feature type="region of interest" description="Disordered" evidence="1">
    <location>
        <begin position="1"/>
        <end position="41"/>
    </location>
</feature>
<dbReference type="GeneID" id="36287181"/>
<dbReference type="Proteomes" id="UP000077154">
    <property type="component" value="Unassembled WGS sequence"/>
</dbReference>
<dbReference type="GO" id="GO:0044773">
    <property type="term" value="P:mitotic DNA damage checkpoint signaling"/>
    <property type="evidence" value="ECO:0007669"/>
    <property type="project" value="TreeGrafter"/>
</dbReference>
<dbReference type="AlphaFoldDB" id="A0A177ACY6"/>
<evidence type="ECO:0000313" key="3">
    <source>
        <dbReference type="EMBL" id="OAF59302.1"/>
    </source>
</evidence>
<evidence type="ECO:0000259" key="2">
    <source>
        <dbReference type="PROSITE" id="PS50011"/>
    </source>
</evidence>
<dbReference type="VEuPathDB" id="FungiDB:GMDG_08375"/>
<dbReference type="GO" id="GO:0005634">
    <property type="term" value="C:nucleus"/>
    <property type="evidence" value="ECO:0007669"/>
    <property type="project" value="TreeGrafter"/>
</dbReference>
<gene>
    <name evidence="3" type="primary">RPE1_1</name>
    <name evidence="3" type="ORF">VC83_04108</name>
</gene>
<dbReference type="PANTHER" id="PTHR44167:SF30">
    <property type="entry name" value="PHOSPHORYLASE KINASE"/>
    <property type="match status" value="1"/>
</dbReference>
<dbReference type="PANTHER" id="PTHR44167">
    <property type="entry name" value="OVARIAN-SPECIFIC SERINE/THREONINE-PROTEIN KINASE LOK-RELATED"/>
    <property type="match status" value="1"/>
</dbReference>
<dbReference type="Gene3D" id="1.10.510.10">
    <property type="entry name" value="Transferase(Phosphotransferase) domain 1"/>
    <property type="match status" value="1"/>
</dbReference>
<dbReference type="eggNOG" id="KOG0667">
    <property type="taxonomic scope" value="Eukaryota"/>
</dbReference>
<dbReference type="InterPro" id="IPR011009">
    <property type="entry name" value="Kinase-like_dom_sf"/>
</dbReference>
<dbReference type="OrthoDB" id="4062651at2759"/>
<dbReference type="InterPro" id="IPR000719">
    <property type="entry name" value="Prot_kinase_dom"/>
</dbReference>
<reference evidence="3" key="1">
    <citation type="submission" date="2016-03" db="EMBL/GenBank/DDBJ databases">
        <title>Updated assembly of Pseudogymnoascus destructans, the fungus causing white-nose syndrome of bats.</title>
        <authorList>
            <person name="Palmer J.M."/>
            <person name="Drees K.P."/>
            <person name="Foster J.T."/>
            <person name="Lindner D.L."/>
        </authorList>
    </citation>
    <scope>NUCLEOTIDE SEQUENCE [LARGE SCALE GENOMIC DNA]</scope>
    <source>
        <strain evidence="3">20631-21</strain>
    </source>
</reference>
<dbReference type="Pfam" id="PF00069">
    <property type="entry name" value="Pkinase"/>
    <property type="match status" value="1"/>
</dbReference>